<keyword evidence="11" id="KW-1185">Reference proteome</keyword>
<evidence type="ECO:0000256" key="4">
    <source>
        <dbReference type="ARBA" id="ARBA00022982"/>
    </source>
</evidence>
<dbReference type="InterPro" id="IPR006593">
    <property type="entry name" value="Cyt_b561/ferric_Rdtase_TM"/>
</dbReference>
<evidence type="ECO:0000313" key="11">
    <source>
        <dbReference type="Proteomes" id="UP001203297"/>
    </source>
</evidence>
<feature type="transmembrane region" description="Helical" evidence="8">
    <location>
        <begin position="250"/>
        <end position="269"/>
    </location>
</feature>
<dbReference type="Gene3D" id="1.20.120.1770">
    <property type="match status" value="1"/>
</dbReference>
<keyword evidence="2" id="KW-0813">Transport</keyword>
<feature type="compositionally biased region" description="Polar residues" evidence="7">
    <location>
        <begin position="143"/>
        <end position="157"/>
    </location>
</feature>
<proteinExistence type="predicted"/>
<reference evidence="10" key="1">
    <citation type="journal article" date="2022" name="New Phytol.">
        <title>Evolutionary transition to the ectomycorrhizal habit in the genomes of a hyperdiverse lineage of mushroom-forming fungi.</title>
        <authorList>
            <person name="Looney B."/>
            <person name="Miyauchi S."/>
            <person name="Morin E."/>
            <person name="Drula E."/>
            <person name="Courty P.E."/>
            <person name="Kohler A."/>
            <person name="Kuo A."/>
            <person name="LaButti K."/>
            <person name="Pangilinan J."/>
            <person name="Lipzen A."/>
            <person name="Riley R."/>
            <person name="Andreopoulos W."/>
            <person name="He G."/>
            <person name="Johnson J."/>
            <person name="Nolan M."/>
            <person name="Tritt A."/>
            <person name="Barry K.W."/>
            <person name="Grigoriev I.V."/>
            <person name="Nagy L.G."/>
            <person name="Hibbett D."/>
            <person name="Henrissat B."/>
            <person name="Matheny P.B."/>
            <person name="Labbe J."/>
            <person name="Martin F.M."/>
        </authorList>
    </citation>
    <scope>NUCLEOTIDE SEQUENCE</scope>
    <source>
        <strain evidence="10">BPL690</strain>
    </source>
</reference>
<dbReference type="Proteomes" id="UP001203297">
    <property type="component" value="Unassembled WGS sequence"/>
</dbReference>
<dbReference type="GO" id="GO:0016020">
    <property type="term" value="C:membrane"/>
    <property type="evidence" value="ECO:0007669"/>
    <property type="project" value="UniProtKB-SubCell"/>
</dbReference>
<feature type="region of interest" description="Disordered" evidence="7">
    <location>
        <begin position="117"/>
        <end position="166"/>
    </location>
</feature>
<feature type="transmembrane region" description="Helical" evidence="8">
    <location>
        <begin position="182"/>
        <end position="204"/>
    </location>
</feature>
<name>A0AAD4M4G0_9AGAM</name>
<dbReference type="PANTHER" id="PTHR47797:SF3">
    <property type="entry name" value="CYTOCHROME B561 DOMAIN-CONTAINING PROTEIN"/>
    <property type="match status" value="1"/>
</dbReference>
<sequence length="360" mass="38350">MSDSPMVVMWPSHSRDSEDGSFVSVTLSQRKAPYEVMPTPDLNPPFVATLSLSNTSLISEHLQMAFTRPAPPDGMQNIIWAFSRTPPESSDENAHISIHHEFGWGRLNLTRTAVVEAPLPVSSPSPNTDTDTEISDPEGAGSGSSSDTEALNPQTGVSHEPDSDSTLPLVAASRGRNFATTLHAALCIAGFLLVIPSGALVVRYAKVTGNSKAFDLHRLLQFGVAGASIAGGMLAYLFMDVDGSGAAHKWWGGGLILLYGVQCAVGSWVSRIPAANRTRVYSALLAGLGTSITLLAFYDAWLGFDAVGDSTPVWWWGLLIGIPSLYVLGVVTIQRRFGTVEVATKGEYVALDTRPPNGEP</sequence>
<feature type="transmembrane region" description="Helical" evidence="8">
    <location>
        <begin position="313"/>
        <end position="333"/>
    </location>
</feature>
<dbReference type="EMBL" id="WTXG01000016">
    <property type="protein sequence ID" value="KAI0301051.1"/>
    <property type="molecule type" value="Genomic_DNA"/>
</dbReference>
<feature type="transmembrane region" description="Helical" evidence="8">
    <location>
        <begin position="281"/>
        <end position="301"/>
    </location>
</feature>
<keyword evidence="4" id="KW-0249">Electron transport</keyword>
<dbReference type="Gene3D" id="2.60.40.1210">
    <property type="entry name" value="Cellobiose dehydrogenase, cytochrome domain"/>
    <property type="match status" value="1"/>
</dbReference>
<evidence type="ECO:0000259" key="9">
    <source>
        <dbReference type="SMART" id="SM00665"/>
    </source>
</evidence>
<evidence type="ECO:0000256" key="2">
    <source>
        <dbReference type="ARBA" id="ARBA00022448"/>
    </source>
</evidence>
<feature type="transmembrane region" description="Helical" evidence="8">
    <location>
        <begin position="216"/>
        <end position="238"/>
    </location>
</feature>
<dbReference type="SUPFAM" id="SSF49344">
    <property type="entry name" value="CBD9-like"/>
    <property type="match status" value="1"/>
</dbReference>
<evidence type="ECO:0000256" key="1">
    <source>
        <dbReference type="ARBA" id="ARBA00004370"/>
    </source>
</evidence>
<dbReference type="SMART" id="SM00665">
    <property type="entry name" value="B561"/>
    <property type="match status" value="1"/>
</dbReference>
<dbReference type="PANTHER" id="PTHR47797">
    <property type="entry name" value="DEHYDROGENASE, PUTATIVE (AFU_ORTHOLOGUE AFUA_8G05805)-RELATED"/>
    <property type="match status" value="1"/>
</dbReference>
<evidence type="ECO:0000256" key="8">
    <source>
        <dbReference type="SAM" id="Phobius"/>
    </source>
</evidence>
<comment type="caution">
    <text evidence="10">The sequence shown here is derived from an EMBL/GenBank/DDBJ whole genome shotgun (WGS) entry which is preliminary data.</text>
</comment>
<evidence type="ECO:0000256" key="5">
    <source>
        <dbReference type="ARBA" id="ARBA00022989"/>
    </source>
</evidence>
<keyword evidence="5 8" id="KW-1133">Transmembrane helix</keyword>
<evidence type="ECO:0000313" key="10">
    <source>
        <dbReference type="EMBL" id="KAI0301051.1"/>
    </source>
</evidence>
<dbReference type="AlphaFoldDB" id="A0AAD4M4G0"/>
<keyword evidence="3 8" id="KW-0812">Transmembrane</keyword>
<protein>
    <recommendedName>
        <fullName evidence="9">Cytochrome b561 domain-containing protein</fullName>
    </recommendedName>
</protein>
<dbReference type="CDD" id="cd08760">
    <property type="entry name" value="Cyt_b561_FRRS1_like"/>
    <property type="match status" value="1"/>
</dbReference>
<gene>
    <name evidence="10" type="ORF">B0F90DRAFT_1817333</name>
</gene>
<evidence type="ECO:0000256" key="6">
    <source>
        <dbReference type="ARBA" id="ARBA00023136"/>
    </source>
</evidence>
<evidence type="ECO:0000256" key="7">
    <source>
        <dbReference type="SAM" id="MobiDB-lite"/>
    </source>
</evidence>
<comment type="subcellular location">
    <subcellularLocation>
        <location evidence="1">Membrane</location>
    </subcellularLocation>
</comment>
<dbReference type="Pfam" id="PF03188">
    <property type="entry name" value="Cytochrom_B561"/>
    <property type="match status" value="1"/>
</dbReference>
<evidence type="ECO:0000256" key="3">
    <source>
        <dbReference type="ARBA" id="ARBA00022692"/>
    </source>
</evidence>
<feature type="domain" description="Cytochrome b561" evidence="9">
    <location>
        <begin position="182"/>
        <end position="304"/>
    </location>
</feature>
<organism evidence="10 11">
    <name type="scientific">Multifurca ochricompacta</name>
    <dbReference type="NCBI Taxonomy" id="376703"/>
    <lineage>
        <taxon>Eukaryota</taxon>
        <taxon>Fungi</taxon>
        <taxon>Dikarya</taxon>
        <taxon>Basidiomycota</taxon>
        <taxon>Agaricomycotina</taxon>
        <taxon>Agaricomycetes</taxon>
        <taxon>Russulales</taxon>
        <taxon>Russulaceae</taxon>
        <taxon>Multifurca</taxon>
    </lineage>
</organism>
<keyword evidence="6 8" id="KW-0472">Membrane</keyword>
<accession>A0AAD4M4G0</accession>